<dbReference type="Gene3D" id="3.40.50.1360">
    <property type="match status" value="1"/>
</dbReference>
<evidence type="ECO:0000259" key="4">
    <source>
        <dbReference type="PROSITE" id="PS51000"/>
    </source>
</evidence>
<dbReference type="Pfam" id="PF08220">
    <property type="entry name" value="HTH_DeoR"/>
    <property type="match status" value="1"/>
</dbReference>
<dbReference type="InterPro" id="IPR036390">
    <property type="entry name" value="WH_DNA-bd_sf"/>
</dbReference>
<keyword evidence="2 5" id="KW-0238">DNA-binding</keyword>
<accession>A0ABV8TYJ8</accession>
<keyword evidence="1" id="KW-0805">Transcription regulation</keyword>
<dbReference type="Proteomes" id="UP001595823">
    <property type="component" value="Unassembled WGS sequence"/>
</dbReference>
<dbReference type="Gene3D" id="1.10.10.10">
    <property type="entry name" value="Winged helix-like DNA-binding domain superfamily/Winged helix DNA-binding domain"/>
    <property type="match status" value="1"/>
</dbReference>
<evidence type="ECO:0000313" key="6">
    <source>
        <dbReference type="Proteomes" id="UP001595823"/>
    </source>
</evidence>
<gene>
    <name evidence="5" type="ORF">ACFPET_09960</name>
</gene>
<feature type="domain" description="HTH deoR-type" evidence="4">
    <location>
        <begin position="3"/>
        <end position="58"/>
    </location>
</feature>
<evidence type="ECO:0000256" key="3">
    <source>
        <dbReference type="ARBA" id="ARBA00023163"/>
    </source>
</evidence>
<dbReference type="PROSITE" id="PS51000">
    <property type="entry name" value="HTH_DEOR_2"/>
    <property type="match status" value="1"/>
</dbReference>
<sequence>MLAKQRQARILEVLAEKGAVRVTELVDAFGVSDMTIRRDLDFLSELGKLNKVHGGATRVDLSAAAEPGFTAKKVREQAEKTAIAKTAASYVKPGQAIAISAGTTTWMMAQQLADTPQLTVVTNSIPVADVFYRNGRADQTVILTGGIRTPSDALVGPFAVNSLTTINVDTVFLGVHGMSLESGFTTPNLMEAETLTAFSQKGRNLIVLADHTKWKTVGLATIARLEDADAVITDSRMDLETQETIDELTELVVAPLDGDESGEGAPPSD</sequence>
<dbReference type="SUPFAM" id="SSF46785">
    <property type="entry name" value="Winged helix' DNA-binding domain"/>
    <property type="match status" value="1"/>
</dbReference>
<dbReference type="InterPro" id="IPR001034">
    <property type="entry name" value="DeoR_HTH"/>
</dbReference>
<dbReference type="InterPro" id="IPR037171">
    <property type="entry name" value="NagB/RpiA_transferase-like"/>
</dbReference>
<keyword evidence="3" id="KW-0804">Transcription</keyword>
<dbReference type="GO" id="GO:0003677">
    <property type="term" value="F:DNA binding"/>
    <property type="evidence" value="ECO:0007669"/>
    <property type="project" value="UniProtKB-KW"/>
</dbReference>
<comment type="caution">
    <text evidence="5">The sequence shown here is derived from an EMBL/GenBank/DDBJ whole genome shotgun (WGS) entry which is preliminary data.</text>
</comment>
<dbReference type="SUPFAM" id="SSF100950">
    <property type="entry name" value="NagB/RpiA/CoA transferase-like"/>
    <property type="match status" value="1"/>
</dbReference>
<dbReference type="InterPro" id="IPR014036">
    <property type="entry name" value="DeoR-like_C"/>
</dbReference>
<dbReference type="PROSITE" id="PS00894">
    <property type="entry name" value="HTH_DEOR_1"/>
    <property type="match status" value="1"/>
</dbReference>
<name>A0ABV8TYJ8_9ACTN</name>
<evidence type="ECO:0000256" key="2">
    <source>
        <dbReference type="ARBA" id="ARBA00023125"/>
    </source>
</evidence>
<proteinExistence type="predicted"/>
<reference evidence="6" key="1">
    <citation type="journal article" date="2019" name="Int. J. Syst. Evol. Microbiol.">
        <title>The Global Catalogue of Microorganisms (GCM) 10K type strain sequencing project: providing services to taxonomists for standard genome sequencing and annotation.</title>
        <authorList>
            <consortium name="The Broad Institute Genomics Platform"/>
            <consortium name="The Broad Institute Genome Sequencing Center for Infectious Disease"/>
            <person name="Wu L."/>
            <person name="Ma J."/>
        </authorList>
    </citation>
    <scope>NUCLEOTIDE SEQUENCE [LARGE SCALE GENOMIC DNA]</scope>
    <source>
        <strain evidence="6">IBRC-M 10908</strain>
    </source>
</reference>
<dbReference type="InterPro" id="IPR018356">
    <property type="entry name" value="Tscrpt_reg_HTH_DeoR_CS"/>
</dbReference>
<dbReference type="PANTHER" id="PTHR30363:SF44">
    <property type="entry name" value="AGA OPERON TRANSCRIPTIONAL REPRESSOR-RELATED"/>
    <property type="match status" value="1"/>
</dbReference>
<organism evidence="5 6">
    <name type="scientific">Salininema proteolyticum</name>
    <dbReference type="NCBI Taxonomy" id="1607685"/>
    <lineage>
        <taxon>Bacteria</taxon>
        <taxon>Bacillati</taxon>
        <taxon>Actinomycetota</taxon>
        <taxon>Actinomycetes</taxon>
        <taxon>Glycomycetales</taxon>
        <taxon>Glycomycetaceae</taxon>
        <taxon>Salininema</taxon>
    </lineage>
</organism>
<dbReference type="SMART" id="SM01134">
    <property type="entry name" value="DeoRC"/>
    <property type="match status" value="1"/>
</dbReference>
<keyword evidence="6" id="KW-1185">Reference proteome</keyword>
<dbReference type="PRINTS" id="PR00037">
    <property type="entry name" value="HTHLACR"/>
</dbReference>
<evidence type="ECO:0000256" key="1">
    <source>
        <dbReference type="ARBA" id="ARBA00023015"/>
    </source>
</evidence>
<dbReference type="Pfam" id="PF00455">
    <property type="entry name" value="DeoRC"/>
    <property type="match status" value="1"/>
</dbReference>
<dbReference type="InterPro" id="IPR036388">
    <property type="entry name" value="WH-like_DNA-bd_sf"/>
</dbReference>
<dbReference type="EMBL" id="JBHSDK010000013">
    <property type="protein sequence ID" value="MFC4335523.1"/>
    <property type="molecule type" value="Genomic_DNA"/>
</dbReference>
<dbReference type="RefSeq" id="WP_380620453.1">
    <property type="nucleotide sequence ID" value="NZ_JBHSDK010000013.1"/>
</dbReference>
<dbReference type="InterPro" id="IPR050313">
    <property type="entry name" value="Carb_Metab_HTH_regulators"/>
</dbReference>
<dbReference type="SMART" id="SM00420">
    <property type="entry name" value="HTH_DEOR"/>
    <property type="match status" value="1"/>
</dbReference>
<evidence type="ECO:0000313" key="5">
    <source>
        <dbReference type="EMBL" id="MFC4335523.1"/>
    </source>
</evidence>
<dbReference type="PANTHER" id="PTHR30363">
    <property type="entry name" value="HTH-TYPE TRANSCRIPTIONAL REGULATOR SRLR-RELATED"/>
    <property type="match status" value="1"/>
</dbReference>
<protein>
    <submittedName>
        <fullName evidence="5">DeoR/GlpR family DNA-binding transcription regulator</fullName>
    </submittedName>
</protein>